<evidence type="ECO:0000256" key="4">
    <source>
        <dbReference type="SAM" id="SignalP"/>
    </source>
</evidence>
<evidence type="ECO:0000256" key="1">
    <source>
        <dbReference type="ARBA" id="ARBA00022801"/>
    </source>
</evidence>
<dbReference type="RefSeq" id="WP_343982666.1">
    <property type="nucleotide sequence ID" value="NZ_BAAAJG010000015.1"/>
</dbReference>
<dbReference type="InterPro" id="IPR007312">
    <property type="entry name" value="Phosphoesterase"/>
</dbReference>
<reference evidence="6" key="1">
    <citation type="journal article" date="2019" name="Int. J. Syst. Evol. Microbiol.">
        <title>The Global Catalogue of Microorganisms (GCM) 10K type strain sequencing project: providing services to taxonomists for standard genome sequencing and annotation.</title>
        <authorList>
            <consortium name="The Broad Institute Genomics Platform"/>
            <consortium name="The Broad Institute Genome Sequencing Center for Infectious Disease"/>
            <person name="Wu L."/>
            <person name="Ma J."/>
        </authorList>
    </citation>
    <scope>NUCLEOTIDE SEQUENCE [LARGE SCALE GENOMIC DNA]</scope>
    <source>
        <strain evidence="6">JCM 12165</strain>
    </source>
</reference>
<keyword evidence="4" id="KW-0732">Signal</keyword>
<proteinExistence type="predicted"/>
<evidence type="ECO:0000256" key="2">
    <source>
        <dbReference type="ARBA" id="ARBA00023026"/>
    </source>
</evidence>
<feature type="signal peptide" evidence="4">
    <location>
        <begin position="1"/>
        <end position="28"/>
    </location>
</feature>
<organism evidence="5 6">
    <name type="scientific">Pseudonocardia aurantiaca</name>
    <dbReference type="NCBI Taxonomy" id="75290"/>
    <lineage>
        <taxon>Bacteria</taxon>
        <taxon>Bacillati</taxon>
        <taxon>Actinomycetota</taxon>
        <taxon>Actinomycetes</taxon>
        <taxon>Pseudonocardiales</taxon>
        <taxon>Pseudonocardiaceae</taxon>
        <taxon>Pseudonocardia</taxon>
    </lineage>
</organism>
<gene>
    <name evidence="5" type="ORF">ACFSCY_36520</name>
</gene>
<dbReference type="Pfam" id="PF04185">
    <property type="entry name" value="Phosphoesterase"/>
    <property type="match status" value="2"/>
</dbReference>
<accession>A0ABW4FWK5</accession>
<dbReference type="Proteomes" id="UP001597145">
    <property type="component" value="Unassembled WGS sequence"/>
</dbReference>
<feature type="chain" id="PRO_5046636635" evidence="4">
    <location>
        <begin position="29"/>
        <end position="611"/>
    </location>
</feature>
<dbReference type="InterPro" id="IPR017850">
    <property type="entry name" value="Alkaline_phosphatase_core_sf"/>
</dbReference>
<dbReference type="EMBL" id="JBHUCP010000047">
    <property type="protein sequence ID" value="MFD1534933.1"/>
    <property type="molecule type" value="Genomic_DNA"/>
</dbReference>
<evidence type="ECO:0000256" key="3">
    <source>
        <dbReference type="SAM" id="MobiDB-lite"/>
    </source>
</evidence>
<dbReference type="CDD" id="cd16013">
    <property type="entry name" value="AcpA"/>
    <property type="match status" value="1"/>
</dbReference>
<evidence type="ECO:0000313" key="5">
    <source>
        <dbReference type="EMBL" id="MFD1534933.1"/>
    </source>
</evidence>
<sequence length="611" mass="63904">MSRTKALATAGVTAVLGLATVGVGTAAAVPKPDTATPIQHLVVIYQENVSFDHYFGTYPTAANTSGQRLTANDGTPKVDGLTDRLLTANPNGTNPRRYDPTAIGDVLTCGQDHDYTDEQKAFDNGKMDRFPQTVGTAEGTSPTGAPCLASDVMNYYDGNTVTALWNYAQHYAMSDSSYGTTFGPSSPGALNLVAGSTGGVDMAHTSHNPSIASATAPNADLTPDGAGGYSLTGDAQPYWDDCSTRRAVAMTGRNIGDELNAAGLSWGWFEGGFRPTTSFADAAAATGHAQQQTSTFLPDEFATANLNAAVPHSSNQGICNAVHPVGAGLTAPLAPGTGQYGYKDDYIPHHQPFQYYASTANPHHLTLPTSPDGTVPTQALRAIGTDTQHTANGTPQFDTPNHQYDMTDFDQLVGAIGKGDLPPTALPAVSFLKAGSYQDGHPDYSDPIDEQRFIVDTINALQKTPAWSSTAVVITYDDSDGWYDHAYSGVRNPSASIADALTGPGACGSGAPVAGQQGRCGYGPRLPLIVISPWTRSNTVDHTLTDQSSAVRFVEDNWHLPRIPGSTDAKAGSLDGLFDFTPTHGSGNGRGDAPNKGTYVLDPATGQPSPS</sequence>
<dbReference type="PANTHER" id="PTHR31956:SF1">
    <property type="entry name" value="NON-SPECIFIC PHOSPHOLIPASE C1"/>
    <property type="match status" value="1"/>
</dbReference>
<keyword evidence="6" id="KW-1185">Reference proteome</keyword>
<keyword evidence="1" id="KW-0378">Hydrolase</keyword>
<dbReference type="PANTHER" id="PTHR31956">
    <property type="entry name" value="NON-SPECIFIC PHOSPHOLIPASE C4-RELATED"/>
    <property type="match status" value="1"/>
</dbReference>
<name>A0ABW4FWK5_9PSEU</name>
<evidence type="ECO:0000313" key="6">
    <source>
        <dbReference type="Proteomes" id="UP001597145"/>
    </source>
</evidence>
<keyword evidence="2" id="KW-0843">Virulence</keyword>
<protein>
    <submittedName>
        <fullName evidence="5">Phospholipase C</fullName>
    </submittedName>
</protein>
<feature type="region of interest" description="Disordered" evidence="3">
    <location>
        <begin position="581"/>
        <end position="611"/>
    </location>
</feature>
<comment type="caution">
    <text evidence="5">The sequence shown here is derived from an EMBL/GenBank/DDBJ whole genome shotgun (WGS) entry which is preliminary data.</text>
</comment>
<dbReference type="Gene3D" id="3.40.720.10">
    <property type="entry name" value="Alkaline Phosphatase, subunit A"/>
    <property type="match status" value="2"/>
</dbReference>